<name>A0ABV7FMY3_9ALTE</name>
<proteinExistence type="inferred from homology"/>
<comment type="catalytic activity">
    <reaction evidence="1 7">
        <text>6-phospho-D-glucono-1,5-lactone + H2O = 6-phospho-D-gluconate + H(+)</text>
        <dbReference type="Rhea" id="RHEA:12556"/>
        <dbReference type="ChEBI" id="CHEBI:15377"/>
        <dbReference type="ChEBI" id="CHEBI:15378"/>
        <dbReference type="ChEBI" id="CHEBI:57955"/>
        <dbReference type="ChEBI" id="CHEBI:58759"/>
        <dbReference type="EC" id="3.1.1.31"/>
    </reaction>
</comment>
<dbReference type="InterPro" id="IPR006148">
    <property type="entry name" value="Glc/Gal-6P_isomerase"/>
</dbReference>
<keyword evidence="10" id="KW-1185">Reference proteome</keyword>
<evidence type="ECO:0000256" key="1">
    <source>
        <dbReference type="ARBA" id="ARBA00000832"/>
    </source>
</evidence>
<dbReference type="GO" id="GO:0017057">
    <property type="term" value="F:6-phosphogluconolactonase activity"/>
    <property type="evidence" value="ECO:0007669"/>
    <property type="project" value="UniProtKB-EC"/>
</dbReference>
<dbReference type="RefSeq" id="WP_376918640.1">
    <property type="nucleotide sequence ID" value="NZ_JBHRSW010000005.1"/>
</dbReference>
<reference evidence="10" key="1">
    <citation type="journal article" date="2019" name="Int. J. Syst. Evol. Microbiol.">
        <title>The Global Catalogue of Microorganisms (GCM) 10K type strain sequencing project: providing services to taxonomists for standard genome sequencing and annotation.</title>
        <authorList>
            <consortium name="The Broad Institute Genomics Platform"/>
            <consortium name="The Broad Institute Genome Sequencing Center for Infectious Disease"/>
            <person name="Wu L."/>
            <person name="Ma J."/>
        </authorList>
    </citation>
    <scope>NUCLEOTIDE SEQUENCE [LARGE SCALE GENOMIC DNA]</scope>
    <source>
        <strain evidence="10">KCTC 52473</strain>
    </source>
</reference>
<comment type="similarity">
    <text evidence="4 7">Belongs to the glucosamine/galactosamine-6-phosphate isomerase family. 6-phosphogluconolactonase subfamily.</text>
</comment>
<dbReference type="PANTHER" id="PTHR11054">
    <property type="entry name" value="6-PHOSPHOGLUCONOLACTONASE"/>
    <property type="match status" value="1"/>
</dbReference>
<evidence type="ECO:0000256" key="2">
    <source>
        <dbReference type="ARBA" id="ARBA00002681"/>
    </source>
</evidence>
<dbReference type="PANTHER" id="PTHR11054:SF0">
    <property type="entry name" value="6-PHOSPHOGLUCONOLACTONASE"/>
    <property type="match status" value="1"/>
</dbReference>
<gene>
    <name evidence="7 9" type="primary">pgl</name>
    <name evidence="9" type="ORF">ACFOHL_02595</name>
</gene>
<evidence type="ECO:0000259" key="8">
    <source>
        <dbReference type="Pfam" id="PF01182"/>
    </source>
</evidence>
<evidence type="ECO:0000313" key="9">
    <source>
        <dbReference type="EMBL" id="MFC3120500.1"/>
    </source>
</evidence>
<organism evidence="9 10">
    <name type="scientific">Agaribacter flavus</name>
    <dbReference type="NCBI Taxonomy" id="1902781"/>
    <lineage>
        <taxon>Bacteria</taxon>
        <taxon>Pseudomonadati</taxon>
        <taxon>Pseudomonadota</taxon>
        <taxon>Gammaproteobacteria</taxon>
        <taxon>Alteromonadales</taxon>
        <taxon>Alteromonadaceae</taxon>
        <taxon>Agaribacter</taxon>
    </lineage>
</organism>
<dbReference type="Pfam" id="PF01182">
    <property type="entry name" value="Glucosamine_iso"/>
    <property type="match status" value="1"/>
</dbReference>
<feature type="domain" description="Glucosamine/galactosamine-6-phosphate isomerase" evidence="8">
    <location>
        <begin position="10"/>
        <end position="228"/>
    </location>
</feature>
<comment type="pathway">
    <text evidence="3 7">Carbohydrate degradation; pentose phosphate pathway; D-ribulose 5-phosphate from D-glucose 6-phosphate (oxidative stage): step 2/3.</text>
</comment>
<dbReference type="InterPro" id="IPR005900">
    <property type="entry name" value="6-phosphogluconolactonase_DevB"/>
</dbReference>
<evidence type="ECO:0000256" key="5">
    <source>
        <dbReference type="ARBA" id="ARBA00013198"/>
    </source>
</evidence>
<sequence length="230" mass="24847">MALIENVFANREALNESFANKIADNLNTAISQKGEASLAVSGGSTPKPLFQLLSNRADIDWEKVTVLLVDERWVSDDNDASNQTLVKQNLLQNQAAKAQYLSIKTDAATAEAAVKDIDEKVKVRLPIDVVILGMGGDGHTASLFPCSSELAEGLRLDNESSVIATQPTTAPHQRMSLTLASIASATNIYLHITSDDKKAVLDESLQQHTALERPIKAVADNAELQLMWAP</sequence>
<dbReference type="Proteomes" id="UP001595478">
    <property type="component" value="Unassembled WGS sequence"/>
</dbReference>
<comment type="caution">
    <text evidence="9">The sequence shown here is derived from an EMBL/GenBank/DDBJ whole genome shotgun (WGS) entry which is preliminary data.</text>
</comment>
<evidence type="ECO:0000256" key="6">
    <source>
        <dbReference type="ARBA" id="ARBA00020337"/>
    </source>
</evidence>
<dbReference type="Gene3D" id="3.40.50.1360">
    <property type="match status" value="1"/>
</dbReference>
<dbReference type="InterPro" id="IPR037171">
    <property type="entry name" value="NagB/RpiA_transferase-like"/>
</dbReference>
<evidence type="ECO:0000313" key="10">
    <source>
        <dbReference type="Proteomes" id="UP001595478"/>
    </source>
</evidence>
<dbReference type="NCBIfam" id="TIGR01198">
    <property type="entry name" value="pgl"/>
    <property type="match status" value="1"/>
</dbReference>
<keyword evidence="7 9" id="KW-0378">Hydrolase</keyword>
<evidence type="ECO:0000256" key="7">
    <source>
        <dbReference type="RuleBase" id="RU365095"/>
    </source>
</evidence>
<accession>A0ABV7FMY3</accession>
<evidence type="ECO:0000256" key="3">
    <source>
        <dbReference type="ARBA" id="ARBA00004961"/>
    </source>
</evidence>
<dbReference type="CDD" id="cd01400">
    <property type="entry name" value="6PGL"/>
    <property type="match status" value="1"/>
</dbReference>
<evidence type="ECO:0000256" key="4">
    <source>
        <dbReference type="ARBA" id="ARBA00010662"/>
    </source>
</evidence>
<comment type="function">
    <text evidence="2 7">Hydrolysis of 6-phosphogluconolactone to 6-phosphogluconate.</text>
</comment>
<dbReference type="EC" id="3.1.1.31" evidence="5 7"/>
<dbReference type="InterPro" id="IPR039104">
    <property type="entry name" value="6PGL"/>
</dbReference>
<dbReference type="EMBL" id="JBHRSW010000005">
    <property type="protein sequence ID" value="MFC3120500.1"/>
    <property type="molecule type" value="Genomic_DNA"/>
</dbReference>
<protein>
    <recommendedName>
        <fullName evidence="6 7">6-phosphogluconolactonase</fullName>
        <shortName evidence="7">6PGL</shortName>
        <ecNumber evidence="5 7">3.1.1.31</ecNumber>
    </recommendedName>
</protein>
<dbReference type="SUPFAM" id="SSF100950">
    <property type="entry name" value="NagB/RpiA/CoA transferase-like"/>
    <property type="match status" value="1"/>
</dbReference>